<dbReference type="InterPro" id="IPR003779">
    <property type="entry name" value="CMD-like"/>
</dbReference>
<evidence type="ECO:0000259" key="1">
    <source>
        <dbReference type="Pfam" id="PF02627"/>
    </source>
</evidence>
<name>A0ABR9LPT4_9ACTN</name>
<accession>A0ABR9LPT4</accession>
<dbReference type="RefSeq" id="WP_318786696.1">
    <property type="nucleotide sequence ID" value="NZ_JADBEK010000001.1"/>
</dbReference>
<feature type="domain" description="Carboxymuconolactone decarboxylase-like" evidence="1">
    <location>
        <begin position="60"/>
        <end position="138"/>
    </location>
</feature>
<evidence type="ECO:0000313" key="2">
    <source>
        <dbReference type="EMBL" id="MBE1582664.1"/>
    </source>
</evidence>
<reference evidence="2 3" key="1">
    <citation type="submission" date="2020-10" db="EMBL/GenBank/DDBJ databases">
        <title>Sequencing the genomes of 1000 actinobacteria strains.</title>
        <authorList>
            <person name="Klenk H.-P."/>
        </authorList>
    </citation>
    <scope>NUCLEOTIDE SEQUENCE [LARGE SCALE GENOMIC DNA]</scope>
    <source>
        <strain evidence="2 3">DSM 43173</strain>
    </source>
</reference>
<proteinExistence type="predicted"/>
<keyword evidence="2" id="KW-0456">Lyase</keyword>
<dbReference type="PANTHER" id="PTHR34846">
    <property type="entry name" value="4-CARBOXYMUCONOLACTONE DECARBOXYLASE FAMILY PROTEIN (AFU_ORTHOLOGUE AFUA_6G11590)"/>
    <property type="match status" value="1"/>
</dbReference>
<dbReference type="Proteomes" id="UP000633509">
    <property type="component" value="Unassembled WGS sequence"/>
</dbReference>
<dbReference type="InterPro" id="IPR029032">
    <property type="entry name" value="AhpD-like"/>
</dbReference>
<dbReference type="EC" id="4.1.1.44" evidence="2"/>
<comment type="caution">
    <text evidence="2">The sequence shown here is derived from an EMBL/GenBank/DDBJ whole genome shotgun (WGS) entry which is preliminary data.</text>
</comment>
<dbReference type="PANTHER" id="PTHR34846:SF11">
    <property type="entry name" value="4-CARBOXYMUCONOLACTONE DECARBOXYLASE FAMILY PROTEIN (AFU_ORTHOLOGUE AFUA_6G11590)"/>
    <property type="match status" value="1"/>
</dbReference>
<dbReference type="SUPFAM" id="SSF69118">
    <property type="entry name" value="AhpD-like"/>
    <property type="match status" value="1"/>
</dbReference>
<evidence type="ECO:0000313" key="3">
    <source>
        <dbReference type="Proteomes" id="UP000633509"/>
    </source>
</evidence>
<gene>
    <name evidence="2" type="ORF">H4W80_000922</name>
</gene>
<protein>
    <submittedName>
        <fullName evidence="2">4-carboxymuconolactone decarboxylase</fullName>
        <ecNumber evidence="2">4.1.1.44</ecNumber>
    </submittedName>
</protein>
<sequence>MHDASAPRLPKLTRAALSQEQLALYQEITSGPRVTGPQHFAVQDRDGSLNGPFGVMLYAPALGGALQELGAAVRYRTKMSARTREIAILTVAAATRSDFERYAHERVGRAAGLTEEELSALASGTFASEDPVEGAAYALCRRLQDTPRPLDDDEYEAMVSVLGHEGVVELVVLIGYYRTLAQLMEVFGIGAPSS</sequence>
<keyword evidence="3" id="KW-1185">Reference proteome</keyword>
<dbReference type="Pfam" id="PF02627">
    <property type="entry name" value="CMD"/>
    <property type="match status" value="1"/>
</dbReference>
<organism evidence="2 3">
    <name type="scientific">Nonomuraea angiospora</name>
    <dbReference type="NCBI Taxonomy" id="46172"/>
    <lineage>
        <taxon>Bacteria</taxon>
        <taxon>Bacillati</taxon>
        <taxon>Actinomycetota</taxon>
        <taxon>Actinomycetes</taxon>
        <taxon>Streptosporangiales</taxon>
        <taxon>Streptosporangiaceae</taxon>
        <taxon>Nonomuraea</taxon>
    </lineage>
</organism>
<dbReference type="EMBL" id="JADBEK010000001">
    <property type="protein sequence ID" value="MBE1582664.1"/>
    <property type="molecule type" value="Genomic_DNA"/>
</dbReference>
<dbReference type="Gene3D" id="1.20.1290.10">
    <property type="entry name" value="AhpD-like"/>
    <property type="match status" value="1"/>
</dbReference>
<dbReference type="GO" id="GO:0047575">
    <property type="term" value="F:4-carboxymuconolactone decarboxylase activity"/>
    <property type="evidence" value="ECO:0007669"/>
    <property type="project" value="UniProtKB-EC"/>
</dbReference>